<feature type="domain" description="NfeD-like C-terminal" evidence="8">
    <location>
        <begin position="398"/>
        <end position="451"/>
    </location>
</feature>
<comment type="subcellular location">
    <subcellularLocation>
        <location evidence="1">Membrane</location>
        <topology evidence="1">Multi-pass membrane protein</topology>
    </subcellularLocation>
</comment>
<feature type="transmembrane region" description="Helical" evidence="6">
    <location>
        <begin position="358"/>
        <end position="381"/>
    </location>
</feature>
<evidence type="ECO:0000313" key="11">
    <source>
        <dbReference type="EMBL" id="TFY99373.1"/>
    </source>
</evidence>
<feature type="transmembrane region" description="Helical" evidence="6">
    <location>
        <begin position="309"/>
        <end position="326"/>
    </location>
</feature>
<feature type="domain" description="NfeD1b N-terminal" evidence="10">
    <location>
        <begin position="30"/>
        <end position="129"/>
    </location>
</feature>
<reference evidence="11 12" key="1">
    <citation type="submission" date="2019-03" db="EMBL/GenBank/DDBJ databases">
        <title>Ramlibacter henchirensis DSM 14656, whole genome shotgun sequence.</title>
        <authorList>
            <person name="Zhang X."/>
            <person name="Feng G."/>
            <person name="Zhu H."/>
        </authorList>
    </citation>
    <scope>NUCLEOTIDE SEQUENCE [LARGE SCALE GENOMIC DNA]</scope>
    <source>
        <strain evidence="11 12">DSM 14656</strain>
    </source>
</reference>
<feature type="transmembrane region" description="Helical" evidence="6">
    <location>
        <begin position="285"/>
        <end position="303"/>
    </location>
</feature>
<evidence type="ECO:0000313" key="12">
    <source>
        <dbReference type="Proteomes" id="UP000298180"/>
    </source>
</evidence>
<feature type="domain" description="NfeD integral membrane" evidence="9">
    <location>
        <begin position="265"/>
        <end position="380"/>
    </location>
</feature>
<dbReference type="InterPro" id="IPR012340">
    <property type="entry name" value="NA-bd_OB-fold"/>
</dbReference>
<organism evidence="11 12">
    <name type="scientific">Ramlibacter henchirensis</name>
    <dbReference type="NCBI Taxonomy" id="204072"/>
    <lineage>
        <taxon>Bacteria</taxon>
        <taxon>Pseudomonadati</taxon>
        <taxon>Pseudomonadota</taxon>
        <taxon>Betaproteobacteria</taxon>
        <taxon>Burkholderiales</taxon>
        <taxon>Comamonadaceae</taxon>
        <taxon>Ramlibacter</taxon>
    </lineage>
</organism>
<dbReference type="SUPFAM" id="SSF141322">
    <property type="entry name" value="NfeD domain-like"/>
    <property type="match status" value="1"/>
</dbReference>
<comment type="caution">
    <text evidence="11">The sequence shown here is derived from an EMBL/GenBank/DDBJ whole genome shotgun (WGS) entry which is preliminary data.</text>
</comment>
<evidence type="ECO:0000259" key="9">
    <source>
        <dbReference type="Pfam" id="PF24961"/>
    </source>
</evidence>
<keyword evidence="3 6" id="KW-1133">Transmembrane helix</keyword>
<dbReference type="EMBL" id="SMLM01000004">
    <property type="protein sequence ID" value="TFY99373.1"/>
    <property type="molecule type" value="Genomic_DNA"/>
</dbReference>
<keyword evidence="7" id="KW-0732">Signal</keyword>
<dbReference type="FunFam" id="3.90.226.10:FF:000089">
    <property type="entry name" value="Membrane-bound serine protease"/>
    <property type="match status" value="1"/>
</dbReference>
<dbReference type="AlphaFoldDB" id="A0A4Z0BLT0"/>
<dbReference type="OrthoDB" id="5289056at2"/>
<dbReference type="Gene3D" id="3.90.226.10">
    <property type="entry name" value="2-enoyl-CoA Hydratase, Chain A, domain 1"/>
    <property type="match status" value="1"/>
</dbReference>
<keyword evidence="4 6" id="KW-0472">Membrane</keyword>
<evidence type="ECO:0000256" key="4">
    <source>
        <dbReference type="ARBA" id="ARBA00023136"/>
    </source>
</evidence>
<feature type="transmembrane region" description="Helical" evidence="6">
    <location>
        <begin position="256"/>
        <end position="278"/>
    </location>
</feature>
<gene>
    <name evidence="11" type="ORF">EZ313_22750</name>
</gene>
<evidence type="ECO:0000256" key="5">
    <source>
        <dbReference type="SAM" id="MobiDB-lite"/>
    </source>
</evidence>
<evidence type="ECO:0000256" key="7">
    <source>
        <dbReference type="SAM" id="SignalP"/>
    </source>
</evidence>
<name>A0A4Z0BLT0_9BURK</name>
<protein>
    <submittedName>
        <fullName evidence="11">Nodulation protein NfeD</fullName>
    </submittedName>
</protein>
<evidence type="ECO:0000256" key="3">
    <source>
        <dbReference type="ARBA" id="ARBA00022989"/>
    </source>
</evidence>
<dbReference type="InterPro" id="IPR056739">
    <property type="entry name" value="NfeD_membrane"/>
</dbReference>
<dbReference type="GO" id="GO:0016020">
    <property type="term" value="C:membrane"/>
    <property type="evidence" value="ECO:0007669"/>
    <property type="project" value="UniProtKB-SubCell"/>
</dbReference>
<dbReference type="CDD" id="cd07020">
    <property type="entry name" value="Clp_protease_NfeD_1"/>
    <property type="match status" value="1"/>
</dbReference>
<dbReference type="SUPFAM" id="SSF52096">
    <property type="entry name" value="ClpP/crotonase"/>
    <property type="match status" value="1"/>
</dbReference>
<dbReference type="Pfam" id="PF01957">
    <property type="entry name" value="NfeD"/>
    <property type="match status" value="1"/>
</dbReference>
<dbReference type="PANTHER" id="PTHR33507">
    <property type="entry name" value="INNER MEMBRANE PROTEIN YBBJ"/>
    <property type="match status" value="1"/>
</dbReference>
<evidence type="ECO:0000259" key="10">
    <source>
        <dbReference type="Pfam" id="PF25145"/>
    </source>
</evidence>
<feature type="signal peptide" evidence="7">
    <location>
        <begin position="1"/>
        <end position="22"/>
    </location>
</feature>
<dbReference type="InterPro" id="IPR052165">
    <property type="entry name" value="Membrane_assoc_protease"/>
</dbReference>
<sequence>MSRAARLLCLLALWFALPSVLADSAARAPVVVLQVDGAIGPASADYLRRGLDLAVKEKAQLLVLQVDTPGGLDGAMRGMIKDILASPVPVATFVSPGGARAASAGTFLLYASHVAAMTPASTLGAATPVSIGMPGGPPPSNPAPAGRPASGASAPAADAGDALAAKRISDAAAYIRSLAQLRGRNAEWAEKAVREAVSLSAPEALQLKVVDIVAADLTDLLQQLEGRELRLAAGVQRLQTRDAPRLAFDEDWRSHLLSVITNPSLALLLMMVGVYGLLFEFGNPGLVAPGVIGAICLVLALFALQMLPVNYAGLALILLGIAFLVAEAFLPSFGVLGFGGIAAFAFGCVMLIDSDAPGFGIPLPLIAGLALVTAAFVLLVAGMAARARRRPVVTGPQTMVGAGGELVEFSGGQGWALVQGEHWKVRGPAQLRAGDRVRVSGLHDGVLEVVPA</sequence>
<dbReference type="Proteomes" id="UP000298180">
    <property type="component" value="Unassembled WGS sequence"/>
</dbReference>
<accession>A0A4Z0BLT0</accession>
<evidence type="ECO:0000256" key="6">
    <source>
        <dbReference type="SAM" id="Phobius"/>
    </source>
</evidence>
<dbReference type="RefSeq" id="WP_135265600.1">
    <property type="nucleotide sequence ID" value="NZ_SMLM01000004.1"/>
</dbReference>
<feature type="compositionally biased region" description="Low complexity" evidence="5">
    <location>
        <begin position="143"/>
        <end position="156"/>
    </location>
</feature>
<dbReference type="Gene3D" id="2.40.50.140">
    <property type="entry name" value="Nucleic acid-binding proteins"/>
    <property type="match status" value="1"/>
</dbReference>
<dbReference type="InterPro" id="IPR002810">
    <property type="entry name" value="NfeD-like_C"/>
</dbReference>
<dbReference type="Pfam" id="PF24961">
    <property type="entry name" value="NfeD_membrane"/>
    <property type="match status" value="1"/>
</dbReference>
<evidence type="ECO:0000259" key="8">
    <source>
        <dbReference type="Pfam" id="PF01957"/>
    </source>
</evidence>
<evidence type="ECO:0000256" key="2">
    <source>
        <dbReference type="ARBA" id="ARBA00022692"/>
    </source>
</evidence>
<proteinExistence type="predicted"/>
<feature type="chain" id="PRO_5021462785" evidence="7">
    <location>
        <begin position="23"/>
        <end position="452"/>
    </location>
</feature>
<keyword evidence="2 6" id="KW-0812">Transmembrane</keyword>
<dbReference type="Pfam" id="PF25145">
    <property type="entry name" value="NfeD1b_N"/>
    <property type="match status" value="1"/>
</dbReference>
<dbReference type="PANTHER" id="PTHR33507:SF4">
    <property type="entry name" value="NODULATION COMPETITIVENESS PROTEIN NFED"/>
    <property type="match status" value="1"/>
</dbReference>
<keyword evidence="12" id="KW-1185">Reference proteome</keyword>
<evidence type="ECO:0000256" key="1">
    <source>
        <dbReference type="ARBA" id="ARBA00004141"/>
    </source>
</evidence>
<dbReference type="InterPro" id="IPR029045">
    <property type="entry name" value="ClpP/crotonase-like_dom_sf"/>
</dbReference>
<dbReference type="InterPro" id="IPR056738">
    <property type="entry name" value="NfeD1b_N"/>
</dbReference>
<feature type="transmembrane region" description="Helical" evidence="6">
    <location>
        <begin position="333"/>
        <end position="352"/>
    </location>
</feature>
<feature type="region of interest" description="Disordered" evidence="5">
    <location>
        <begin position="130"/>
        <end position="156"/>
    </location>
</feature>